<evidence type="ECO:0000256" key="6">
    <source>
        <dbReference type="ARBA" id="ARBA00022989"/>
    </source>
</evidence>
<keyword evidence="2 10" id="KW-0444">Lipid biosynthesis</keyword>
<proteinExistence type="inferred from homology"/>
<keyword evidence="12" id="KW-1185">Reference proteome</keyword>
<evidence type="ECO:0000256" key="5">
    <source>
        <dbReference type="ARBA" id="ARBA00022832"/>
    </source>
</evidence>
<dbReference type="STRING" id="151549.A0A4C1Y5G0"/>
<comment type="subcellular location">
    <subcellularLocation>
        <location evidence="1">Membrane</location>
        <topology evidence="1">Multi-pass membrane protein</topology>
    </subcellularLocation>
</comment>
<dbReference type="GO" id="GO:0030148">
    <property type="term" value="P:sphingolipid biosynthetic process"/>
    <property type="evidence" value="ECO:0007669"/>
    <property type="project" value="TreeGrafter"/>
</dbReference>
<organism evidence="11 12">
    <name type="scientific">Eumeta variegata</name>
    <name type="common">Bagworm moth</name>
    <name type="synonym">Eumeta japonica</name>
    <dbReference type="NCBI Taxonomy" id="151549"/>
    <lineage>
        <taxon>Eukaryota</taxon>
        <taxon>Metazoa</taxon>
        <taxon>Ecdysozoa</taxon>
        <taxon>Arthropoda</taxon>
        <taxon>Hexapoda</taxon>
        <taxon>Insecta</taxon>
        <taxon>Pterygota</taxon>
        <taxon>Neoptera</taxon>
        <taxon>Endopterygota</taxon>
        <taxon>Lepidoptera</taxon>
        <taxon>Glossata</taxon>
        <taxon>Ditrysia</taxon>
        <taxon>Tineoidea</taxon>
        <taxon>Psychidae</taxon>
        <taxon>Oiketicinae</taxon>
        <taxon>Eumeta</taxon>
    </lineage>
</organism>
<sequence length="120" mass="14564">MLGLINSGVHTVMYSYYLISAVRPLWIRPWWKKYITQLQILQFLVLFIHFGHALLDTECEYPKWICMQCSREDQDRHLSRVQDWIELDSIESQPESRVGQEFEFWLTTWSVNRIRQRNSI</sequence>
<keyword evidence="3 10" id="KW-0808">Transferase</keyword>
<dbReference type="Proteomes" id="UP000299102">
    <property type="component" value="Unassembled WGS sequence"/>
</dbReference>
<dbReference type="GO" id="GO:0034626">
    <property type="term" value="P:fatty acid elongation, polyunsaturated fatty acid"/>
    <property type="evidence" value="ECO:0007669"/>
    <property type="project" value="TreeGrafter"/>
</dbReference>
<evidence type="ECO:0000256" key="9">
    <source>
        <dbReference type="ARBA" id="ARBA00023160"/>
    </source>
</evidence>
<keyword evidence="6" id="KW-1133">Transmembrane helix</keyword>
<dbReference type="GO" id="GO:0042761">
    <property type="term" value="P:very long-chain fatty acid biosynthetic process"/>
    <property type="evidence" value="ECO:0007669"/>
    <property type="project" value="TreeGrafter"/>
</dbReference>
<gene>
    <name evidence="11" type="ORF">EVAR_98903_1</name>
</gene>
<reference evidence="11 12" key="1">
    <citation type="journal article" date="2019" name="Commun. Biol.">
        <title>The bagworm genome reveals a unique fibroin gene that provides high tensile strength.</title>
        <authorList>
            <person name="Kono N."/>
            <person name="Nakamura H."/>
            <person name="Ohtoshi R."/>
            <person name="Tomita M."/>
            <person name="Numata K."/>
            <person name="Arakawa K."/>
        </authorList>
    </citation>
    <scope>NUCLEOTIDE SEQUENCE [LARGE SCALE GENOMIC DNA]</scope>
</reference>
<dbReference type="EC" id="2.3.1.199" evidence="10"/>
<protein>
    <recommendedName>
        <fullName evidence="10">Elongation of very long chain fatty acids protein</fullName>
        <ecNumber evidence="10">2.3.1.199</ecNumber>
    </recommendedName>
    <alternativeName>
        <fullName evidence="10">Very-long-chain 3-oxoacyl-CoA synthase</fullName>
    </alternativeName>
</protein>
<dbReference type="GO" id="GO:0034625">
    <property type="term" value="P:fatty acid elongation, monounsaturated fatty acid"/>
    <property type="evidence" value="ECO:0007669"/>
    <property type="project" value="TreeGrafter"/>
</dbReference>
<evidence type="ECO:0000313" key="12">
    <source>
        <dbReference type="Proteomes" id="UP000299102"/>
    </source>
</evidence>
<dbReference type="Pfam" id="PF01151">
    <property type="entry name" value="ELO"/>
    <property type="match status" value="1"/>
</dbReference>
<evidence type="ECO:0000256" key="4">
    <source>
        <dbReference type="ARBA" id="ARBA00022692"/>
    </source>
</evidence>
<evidence type="ECO:0000256" key="2">
    <source>
        <dbReference type="ARBA" id="ARBA00022516"/>
    </source>
</evidence>
<dbReference type="AlphaFoldDB" id="A0A4C1Y5G0"/>
<comment type="caution">
    <text evidence="11">The sequence shown here is derived from an EMBL/GenBank/DDBJ whole genome shotgun (WGS) entry which is preliminary data.</text>
</comment>
<comment type="similarity">
    <text evidence="10">Belongs to the ELO family.</text>
</comment>
<evidence type="ECO:0000313" key="11">
    <source>
        <dbReference type="EMBL" id="GBP70072.1"/>
    </source>
</evidence>
<evidence type="ECO:0000256" key="8">
    <source>
        <dbReference type="ARBA" id="ARBA00023136"/>
    </source>
</evidence>
<keyword evidence="9 10" id="KW-0275">Fatty acid biosynthesis</keyword>
<dbReference type="InterPro" id="IPR002076">
    <property type="entry name" value="ELO_fam"/>
</dbReference>
<dbReference type="GO" id="GO:0005789">
    <property type="term" value="C:endoplasmic reticulum membrane"/>
    <property type="evidence" value="ECO:0007669"/>
    <property type="project" value="TreeGrafter"/>
</dbReference>
<keyword evidence="8" id="KW-0472">Membrane</keyword>
<comment type="catalytic activity">
    <reaction evidence="10">
        <text>a very-long-chain acyl-CoA + malonyl-CoA + H(+) = a very-long-chain 3-oxoacyl-CoA + CO2 + CoA</text>
        <dbReference type="Rhea" id="RHEA:32727"/>
        <dbReference type="ChEBI" id="CHEBI:15378"/>
        <dbReference type="ChEBI" id="CHEBI:16526"/>
        <dbReference type="ChEBI" id="CHEBI:57287"/>
        <dbReference type="ChEBI" id="CHEBI:57384"/>
        <dbReference type="ChEBI" id="CHEBI:90725"/>
        <dbReference type="ChEBI" id="CHEBI:90736"/>
        <dbReference type="EC" id="2.3.1.199"/>
    </reaction>
</comment>
<dbReference type="PANTHER" id="PTHR11157">
    <property type="entry name" value="FATTY ACID ACYL TRANSFERASE-RELATED"/>
    <property type="match status" value="1"/>
</dbReference>
<keyword evidence="5 10" id="KW-0276">Fatty acid metabolism</keyword>
<evidence type="ECO:0000256" key="10">
    <source>
        <dbReference type="RuleBase" id="RU361115"/>
    </source>
</evidence>
<dbReference type="OrthoDB" id="434092at2759"/>
<name>A0A4C1Y5G0_EUMVA</name>
<dbReference type="GO" id="GO:0009922">
    <property type="term" value="F:fatty acid elongase activity"/>
    <property type="evidence" value="ECO:0007669"/>
    <property type="project" value="UniProtKB-EC"/>
</dbReference>
<evidence type="ECO:0000256" key="7">
    <source>
        <dbReference type="ARBA" id="ARBA00023098"/>
    </source>
</evidence>
<evidence type="ECO:0000256" key="3">
    <source>
        <dbReference type="ARBA" id="ARBA00022679"/>
    </source>
</evidence>
<dbReference type="EMBL" id="BGZK01001062">
    <property type="protein sequence ID" value="GBP70072.1"/>
    <property type="molecule type" value="Genomic_DNA"/>
</dbReference>
<keyword evidence="4" id="KW-0812">Transmembrane</keyword>
<dbReference type="PANTHER" id="PTHR11157:SF126">
    <property type="entry name" value="ELONGATION OF VERY LONG CHAIN FATTY ACIDS PROTEIN"/>
    <property type="match status" value="1"/>
</dbReference>
<evidence type="ECO:0000256" key="1">
    <source>
        <dbReference type="ARBA" id="ARBA00004141"/>
    </source>
</evidence>
<accession>A0A4C1Y5G0</accession>
<dbReference type="GO" id="GO:0019367">
    <property type="term" value="P:fatty acid elongation, saturated fatty acid"/>
    <property type="evidence" value="ECO:0007669"/>
    <property type="project" value="TreeGrafter"/>
</dbReference>
<keyword evidence="7 10" id="KW-0443">Lipid metabolism</keyword>